<evidence type="ECO:0000256" key="2">
    <source>
        <dbReference type="ARBA" id="ARBA00022576"/>
    </source>
</evidence>
<dbReference type="InterPro" id="IPR001917">
    <property type="entry name" value="Aminotrans_II_pyridoxalP_BS"/>
</dbReference>
<dbReference type="SUPFAM" id="SSF53383">
    <property type="entry name" value="PLP-dependent transferases"/>
    <property type="match status" value="1"/>
</dbReference>
<gene>
    <name evidence="7" type="ORF">D4765_00425</name>
</gene>
<keyword evidence="4 5" id="KW-0663">Pyridoxal phosphate</keyword>
<dbReference type="InterPro" id="IPR004839">
    <property type="entry name" value="Aminotransferase_I/II_large"/>
</dbReference>
<dbReference type="PANTHER" id="PTHR43643">
    <property type="entry name" value="HISTIDINOL-PHOSPHATE AMINOTRANSFERASE 2"/>
    <property type="match status" value="1"/>
</dbReference>
<dbReference type="RefSeq" id="WP_136640241.1">
    <property type="nucleotide sequence ID" value="NZ_QYRT01000001.1"/>
</dbReference>
<comment type="cofactor">
    <cofactor evidence="1 5">
        <name>pyridoxal 5'-phosphate</name>
        <dbReference type="ChEBI" id="CHEBI:597326"/>
    </cofactor>
</comment>
<evidence type="ECO:0000256" key="3">
    <source>
        <dbReference type="ARBA" id="ARBA00022679"/>
    </source>
</evidence>
<name>A0A4T2CFF1_9MICO</name>
<evidence type="ECO:0000256" key="4">
    <source>
        <dbReference type="ARBA" id="ARBA00022898"/>
    </source>
</evidence>
<organism evidence="7 8">
    <name type="scientific">Subtercola vilae</name>
    <dbReference type="NCBI Taxonomy" id="2056433"/>
    <lineage>
        <taxon>Bacteria</taxon>
        <taxon>Bacillati</taxon>
        <taxon>Actinomycetota</taxon>
        <taxon>Actinomycetes</taxon>
        <taxon>Micrococcales</taxon>
        <taxon>Microbacteriaceae</taxon>
        <taxon>Subtercola</taxon>
    </lineage>
</organism>
<accession>A0A4T2CFF1</accession>
<keyword evidence="2 7" id="KW-0032">Aminotransferase</keyword>
<evidence type="ECO:0000256" key="1">
    <source>
        <dbReference type="ARBA" id="ARBA00001933"/>
    </source>
</evidence>
<dbReference type="GO" id="GO:0008483">
    <property type="term" value="F:transaminase activity"/>
    <property type="evidence" value="ECO:0007669"/>
    <property type="project" value="UniProtKB-KW"/>
</dbReference>
<sequence>MSAPATPPVKLRPEIVALPAYRQGKTVEGGFKLSSNENPFDPLPGVLKAAQAANEVLNRYPNGFAPELSARLANRHNVDLSQVIIGAGSVALLAQFVIAAAGAGDEVIYSWRSFEAYPLLPVMSGAVSVQVPNRPDHGHDLPAMAAAITERTRLVIVCTPNNPTSTIVTKTEFAEFMALVPSDLLVILDEAYGEFVTDPDAVSGFPLLASYPNLVVLRTFSKAYGLAGLRIGYGLGPTAVIDAARSASIPLSVTHQAQQAALASLDHEGELLERVGHIAALRTTIWKGLTAQGWSVPEPQGNFVWLATGDDTNEAVAILTRNGIMARPFHPEGIRISIGESESVEKLLLSTEEIVQNLSKRRAAQPVR</sequence>
<evidence type="ECO:0000313" key="7">
    <source>
        <dbReference type="EMBL" id="TIH40908.1"/>
    </source>
</evidence>
<dbReference type="Proteomes" id="UP000306192">
    <property type="component" value="Unassembled WGS sequence"/>
</dbReference>
<dbReference type="PROSITE" id="PS00599">
    <property type="entry name" value="AA_TRANSFER_CLASS_2"/>
    <property type="match status" value="1"/>
</dbReference>
<reference evidence="7 8" key="1">
    <citation type="journal article" date="2019" name="Microorganisms">
        <title>Systematic Affiliation and Genome Analysis of Subtercola vilae DB165(T) with Particular Emphasis on Cold Adaptation of an Isolate from a High-Altitude Cold Volcano Lake.</title>
        <authorList>
            <person name="Villalobos A.S."/>
            <person name="Wiese J."/>
            <person name="Imhoff J.F."/>
            <person name="Dorador C."/>
            <person name="Keller A."/>
            <person name="Hentschel U."/>
        </authorList>
    </citation>
    <scope>NUCLEOTIDE SEQUENCE [LARGE SCALE GENOMIC DNA]</scope>
    <source>
        <strain evidence="7 8">DB165</strain>
    </source>
</reference>
<dbReference type="AlphaFoldDB" id="A0A4T2CFF1"/>
<comment type="similarity">
    <text evidence="5">Belongs to the class-II pyridoxal-phosphate-dependent aminotransferase family.</text>
</comment>
<dbReference type="Pfam" id="PF00155">
    <property type="entry name" value="Aminotran_1_2"/>
    <property type="match status" value="1"/>
</dbReference>
<protein>
    <submittedName>
        <fullName evidence="7">Aminotransferase class I/II-fold pyridoxal phosphate-dependent enzyme</fullName>
    </submittedName>
</protein>
<dbReference type="PANTHER" id="PTHR43643:SF3">
    <property type="entry name" value="HISTIDINOL-PHOSPHATE AMINOTRANSFERASE"/>
    <property type="match status" value="1"/>
</dbReference>
<keyword evidence="3 7" id="KW-0808">Transferase</keyword>
<dbReference type="GO" id="GO:0030170">
    <property type="term" value="F:pyridoxal phosphate binding"/>
    <property type="evidence" value="ECO:0007669"/>
    <property type="project" value="InterPro"/>
</dbReference>
<dbReference type="InterPro" id="IPR015424">
    <property type="entry name" value="PyrdxlP-dep_Trfase"/>
</dbReference>
<dbReference type="InterPro" id="IPR015421">
    <property type="entry name" value="PyrdxlP-dep_Trfase_major"/>
</dbReference>
<dbReference type="InterPro" id="IPR050106">
    <property type="entry name" value="HistidinolP_aminotransfase"/>
</dbReference>
<dbReference type="CDD" id="cd00609">
    <property type="entry name" value="AAT_like"/>
    <property type="match status" value="1"/>
</dbReference>
<dbReference type="EMBL" id="QYRT01000001">
    <property type="protein sequence ID" value="TIH40908.1"/>
    <property type="molecule type" value="Genomic_DNA"/>
</dbReference>
<dbReference type="NCBIfam" id="NF002878">
    <property type="entry name" value="PRK03321.1"/>
    <property type="match status" value="1"/>
</dbReference>
<evidence type="ECO:0000259" key="6">
    <source>
        <dbReference type="Pfam" id="PF00155"/>
    </source>
</evidence>
<feature type="domain" description="Aminotransferase class I/classII large" evidence="6">
    <location>
        <begin position="31"/>
        <end position="348"/>
    </location>
</feature>
<evidence type="ECO:0000313" key="8">
    <source>
        <dbReference type="Proteomes" id="UP000306192"/>
    </source>
</evidence>
<keyword evidence="8" id="KW-1185">Reference proteome</keyword>
<dbReference type="OrthoDB" id="9809616at2"/>
<dbReference type="InterPro" id="IPR015422">
    <property type="entry name" value="PyrdxlP-dep_Trfase_small"/>
</dbReference>
<dbReference type="Gene3D" id="3.40.640.10">
    <property type="entry name" value="Type I PLP-dependent aspartate aminotransferase-like (Major domain)"/>
    <property type="match status" value="1"/>
</dbReference>
<proteinExistence type="inferred from homology"/>
<evidence type="ECO:0000256" key="5">
    <source>
        <dbReference type="RuleBase" id="RU003693"/>
    </source>
</evidence>
<dbReference type="InterPro" id="IPR024892">
    <property type="entry name" value="ArAT"/>
</dbReference>
<dbReference type="Gene3D" id="3.90.1150.10">
    <property type="entry name" value="Aspartate Aminotransferase, domain 1"/>
    <property type="match status" value="1"/>
</dbReference>
<comment type="caution">
    <text evidence="7">The sequence shown here is derived from an EMBL/GenBank/DDBJ whole genome shotgun (WGS) entry which is preliminary data.</text>
</comment>